<sequence>MQDYDPLHPAAYDPSSRTARPASASVHHQPHHSDAHLSSVAPRSPLVGYERDYRAPGGAGGAPTSPGQGEAWSSGDAWGSSSSGGASGAGGPQRAQGQAQGGSMVPRYPRTVDGAGQRRVDDGAAGGPSQQQQREGFIRVRILGLERNKRDLYVKFNVETNLPNFHHSSYRAVSRSYTEFTSLVSALAVTCPQSIVPALPINQTSAASDDEDDRLIKTAFQRWVVRLTGDPAVIRDDETRSFVESDFGYTPRARKKSSAPSIFSRASRLPGELDDPLTAAKVSMSRLETTFNDASKVLDKVSKKRREAATSVSELGDQLETFAMAEPYAPLAGGFKRLARTMKVDADLLAAQSTNEQVTLGDVFFYQSANAKSAKDTLSGRDAVVEEHRRAVKSSIAKRREIEKLRSSSSLKADRVSEALEELDEAQRYEETLGRRLQGISTNLQPSLTRHSLDTHNDLLSALLDHARNSLLYEKQRLKEYEVLRPAMRSIRRPEAGVIYHTTPSGAPMGRSASGASPVTSAGGVRGPLAGPPASPTPSRTFPASPLAASVPAPGSLGAGAPDPLSGRGLGGPDMGSMAQKAQKRTVRSMASSVQVEGDRRQRVDARMAASLLANGF</sequence>
<reference evidence="3 4" key="1">
    <citation type="journal article" date="2015" name="Front. Microbiol.">
        <title>Genome sequence of the plant growth promoting endophytic yeast Rhodotorula graminis WP1.</title>
        <authorList>
            <person name="Firrincieli A."/>
            <person name="Otillar R."/>
            <person name="Salamov A."/>
            <person name="Schmutz J."/>
            <person name="Khan Z."/>
            <person name="Redman R.S."/>
            <person name="Fleck N.D."/>
            <person name="Lindquist E."/>
            <person name="Grigoriev I.V."/>
            <person name="Doty S.L."/>
        </authorList>
    </citation>
    <scope>NUCLEOTIDE SEQUENCE [LARGE SCALE GENOMIC DNA]</scope>
    <source>
        <strain evidence="3 4">WP1</strain>
    </source>
</reference>
<dbReference type="SUPFAM" id="SSF64268">
    <property type="entry name" value="PX domain"/>
    <property type="match status" value="1"/>
</dbReference>
<dbReference type="Proteomes" id="UP000053890">
    <property type="component" value="Unassembled WGS sequence"/>
</dbReference>
<dbReference type="Gene3D" id="3.30.1520.10">
    <property type="entry name" value="Phox-like domain"/>
    <property type="match status" value="1"/>
</dbReference>
<feature type="compositionally biased region" description="Low complexity" evidence="1">
    <location>
        <begin position="543"/>
        <end position="556"/>
    </location>
</feature>
<dbReference type="OMA" id="PDPWASF"/>
<dbReference type="STRING" id="578459.A0A194SCW2"/>
<dbReference type="PANTHER" id="PTHR47433:SF1">
    <property type="entry name" value="VACUOLAR PROTEIN SORTING-ASSOCIATED PROTEIN 17"/>
    <property type="match status" value="1"/>
</dbReference>
<evidence type="ECO:0000313" key="3">
    <source>
        <dbReference type="EMBL" id="KPV77236.1"/>
    </source>
</evidence>
<evidence type="ECO:0000259" key="2">
    <source>
        <dbReference type="SMART" id="SM00312"/>
    </source>
</evidence>
<dbReference type="RefSeq" id="XP_018273285.1">
    <property type="nucleotide sequence ID" value="XM_018412668.1"/>
</dbReference>
<dbReference type="GO" id="GO:0005829">
    <property type="term" value="C:cytosol"/>
    <property type="evidence" value="ECO:0007669"/>
    <property type="project" value="GOC"/>
</dbReference>
<dbReference type="GO" id="GO:0032266">
    <property type="term" value="F:phosphatidylinositol-3-phosphate binding"/>
    <property type="evidence" value="ECO:0007669"/>
    <property type="project" value="TreeGrafter"/>
</dbReference>
<proteinExistence type="predicted"/>
<dbReference type="CDD" id="cd07596">
    <property type="entry name" value="BAR_SNX"/>
    <property type="match status" value="1"/>
</dbReference>
<dbReference type="GO" id="GO:0005768">
    <property type="term" value="C:endosome"/>
    <property type="evidence" value="ECO:0007669"/>
    <property type="project" value="TreeGrafter"/>
</dbReference>
<dbReference type="Gene3D" id="1.20.1270.60">
    <property type="entry name" value="Arfaptin homology (AH) domain/BAR domain"/>
    <property type="match status" value="1"/>
</dbReference>
<feature type="compositionally biased region" description="Low complexity" evidence="1">
    <location>
        <begin position="14"/>
        <end position="25"/>
    </location>
</feature>
<dbReference type="InterPro" id="IPR015404">
    <property type="entry name" value="Vps5_C"/>
</dbReference>
<dbReference type="Pfam" id="PF00787">
    <property type="entry name" value="PX"/>
    <property type="match status" value="1"/>
</dbReference>
<feature type="compositionally biased region" description="Low complexity" evidence="1">
    <location>
        <begin position="92"/>
        <end position="103"/>
    </location>
</feature>
<name>A0A194SCW2_RHOGW</name>
<evidence type="ECO:0000256" key="1">
    <source>
        <dbReference type="SAM" id="MobiDB-lite"/>
    </source>
</evidence>
<gene>
    <name evidence="3" type="ORF">RHOBADRAFT_25148</name>
</gene>
<dbReference type="GO" id="GO:0006886">
    <property type="term" value="P:intracellular protein transport"/>
    <property type="evidence" value="ECO:0007669"/>
    <property type="project" value="TreeGrafter"/>
</dbReference>
<feature type="region of interest" description="Disordered" evidence="1">
    <location>
        <begin position="1"/>
        <end position="133"/>
    </location>
</feature>
<dbReference type="Pfam" id="PF09325">
    <property type="entry name" value="Vps5"/>
    <property type="match status" value="1"/>
</dbReference>
<dbReference type="InterPro" id="IPR001683">
    <property type="entry name" value="PX_dom"/>
</dbReference>
<dbReference type="GeneID" id="28973117"/>
<evidence type="ECO:0000313" key="4">
    <source>
        <dbReference type="Proteomes" id="UP000053890"/>
    </source>
</evidence>
<feature type="region of interest" description="Disordered" evidence="1">
    <location>
        <begin position="502"/>
        <end position="602"/>
    </location>
</feature>
<dbReference type="GO" id="GO:0030905">
    <property type="term" value="C:retromer, tubulation complex"/>
    <property type="evidence" value="ECO:0007669"/>
    <property type="project" value="TreeGrafter"/>
</dbReference>
<dbReference type="OrthoDB" id="9976382at2759"/>
<feature type="compositionally biased region" description="Low complexity" evidence="1">
    <location>
        <begin position="62"/>
        <end position="84"/>
    </location>
</feature>
<protein>
    <recommendedName>
        <fullName evidence="2">PX domain-containing protein</fullName>
    </recommendedName>
</protein>
<dbReference type="SMART" id="SM00312">
    <property type="entry name" value="PX"/>
    <property type="match status" value="1"/>
</dbReference>
<accession>A0A194SCW2</accession>
<dbReference type="InterPro" id="IPR053055">
    <property type="entry name" value="VPS17"/>
</dbReference>
<feature type="domain" description="PX" evidence="2">
    <location>
        <begin position="135"/>
        <end position="246"/>
    </location>
</feature>
<keyword evidence="4" id="KW-1185">Reference proteome</keyword>
<dbReference type="AlphaFoldDB" id="A0A194SCW2"/>
<dbReference type="GO" id="GO:0042147">
    <property type="term" value="P:retrograde transport, endosome to Golgi"/>
    <property type="evidence" value="ECO:0007669"/>
    <property type="project" value="TreeGrafter"/>
</dbReference>
<dbReference type="PANTHER" id="PTHR47433">
    <property type="entry name" value="VACUOLAR PROTEIN SORTING-ASSOCIATED PROTEIN 17"/>
    <property type="match status" value="1"/>
</dbReference>
<dbReference type="InterPro" id="IPR036871">
    <property type="entry name" value="PX_dom_sf"/>
</dbReference>
<organism evidence="3 4">
    <name type="scientific">Rhodotorula graminis (strain WP1)</name>
    <dbReference type="NCBI Taxonomy" id="578459"/>
    <lineage>
        <taxon>Eukaryota</taxon>
        <taxon>Fungi</taxon>
        <taxon>Dikarya</taxon>
        <taxon>Basidiomycota</taxon>
        <taxon>Pucciniomycotina</taxon>
        <taxon>Microbotryomycetes</taxon>
        <taxon>Sporidiobolales</taxon>
        <taxon>Sporidiobolaceae</taxon>
        <taxon>Rhodotorula</taxon>
    </lineage>
</organism>
<dbReference type="EMBL" id="KQ474075">
    <property type="protein sequence ID" value="KPV77236.1"/>
    <property type="molecule type" value="Genomic_DNA"/>
</dbReference>
<dbReference type="InterPro" id="IPR027267">
    <property type="entry name" value="AH/BAR_dom_sf"/>
</dbReference>